<dbReference type="GO" id="GO:0005524">
    <property type="term" value="F:ATP binding"/>
    <property type="evidence" value="ECO:0007669"/>
    <property type="project" value="UniProtKB-KW"/>
</dbReference>
<evidence type="ECO:0000256" key="9">
    <source>
        <dbReference type="SAM" id="MobiDB-lite"/>
    </source>
</evidence>
<evidence type="ECO:0000256" key="1">
    <source>
        <dbReference type="ARBA" id="ARBA00012513"/>
    </source>
</evidence>
<comment type="catalytic activity">
    <reaction evidence="7">
        <text>L-threonyl-[protein] + ATP = O-phospho-L-threonyl-[protein] + ADP + H(+)</text>
        <dbReference type="Rhea" id="RHEA:46608"/>
        <dbReference type="Rhea" id="RHEA-COMP:11060"/>
        <dbReference type="Rhea" id="RHEA-COMP:11605"/>
        <dbReference type="ChEBI" id="CHEBI:15378"/>
        <dbReference type="ChEBI" id="CHEBI:30013"/>
        <dbReference type="ChEBI" id="CHEBI:30616"/>
        <dbReference type="ChEBI" id="CHEBI:61977"/>
        <dbReference type="ChEBI" id="CHEBI:456216"/>
        <dbReference type="EC" id="2.7.11.1"/>
    </reaction>
</comment>
<feature type="region of interest" description="Disordered" evidence="9">
    <location>
        <begin position="2057"/>
        <end position="2093"/>
    </location>
</feature>
<dbReference type="EC" id="2.7.11.1" evidence="1"/>
<dbReference type="Gene3D" id="2.120.10.80">
    <property type="entry name" value="Kelch-type beta propeller"/>
    <property type="match status" value="1"/>
</dbReference>
<feature type="region of interest" description="Disordered" evidence="9">
    <location>
        <begin position="1714"/>
        <end position="1786"/>
    </location>
</feature>
<feature type="compositionally biased region" description="Basic and acidic residues" evidence="9">
    <location>
        <begin position="1746"/>
        <end position="1778"/>
    </location>
</feature>
<dbReference type="PANTHER" id="PTHR43671">
    <property type="entry name" value="SERINE/THREONINE-PROTEIN KINASE NEK"/>
    <property type="match status" value="1"/>
</dbReference>
<comment type="catalytic activity">
    <reaction evidence="8">
        <text>L-seryl-[protein] + ATP = O-phospho-L-seryl-[protein] + ADP + H(+)</text>
        <dbReference type="Rhea" id="RHEA:17989"/>
        <dbReference type="Rhea" id="RHEA-COMP:9863"/>
        <dbReference type="Rhea" id="RHEA-COMP:11604"/>
        <dbReference type="ChEBI" id="CHEBI:15378"/>
        <dbReference type="ChEBI" id="CHEBI:29999"/>
        <dbReference type="ChEBI" id="CHEBI:30616"/>
        <dbReference type="ChEBI" id="CHEBI:83421"/>
        <dbReference type="ChEBI" id="CHEBI:456216"/>
        <dbReference type="EC" id="2.7.11.1"/>
    </reaction>
</comment>
<evidence type="ECO:0000256" key="2">
    <source>
        <dbReference type="ARBA" id="ARBA00022527"/>
    </source>
</evidence>
<feature type="region of interest" description="Disordered" evidence="9">
    <location>
        <begin position="2130"/>
        <end position="2152"/>
    </location>
</feature>
<evidence type="ECO:0000256" key="3">
    <source>
        <dbReference type="ARBA" id="ARBA00022679"/>
    </source>
</evidence>
<keyword evidence="6" id="KW-0067">ATP-binding</keyword>
<feature type="compositionally biased region" description="Pro residues" evidence="9">
    <location>
        <begin position="833"/>
        <end position="845"/>
    </location>
</feature>
<dbReference type="GeneID" id="92363215"/>
<comment type="caution">
    <text evidence="10">The sequence shown here is derived from an EMBL/GenBank/DDBJ whole genome shotgun (WGS) entry which is preliminary data.</text>
</comment>
<feature type="compositionally biased region" description="Low complexity" evidence="9">
    <location>
        <begin position="550"/>
        <end position="572"/>
    </location>
</feature>
<accession>A0A836L2J3</accession>
<evidence type="ECO:0000313" key="10">
    <source>
        <dbReference type="EMBL" id="KAG5486458.1"/>
    </source>
</evidence>
<evidence type="ECO:0000256" key="4">
    <source>
        <dbReference type="ARBA" id="ARBA00022741"/>
    </source>
</evidence>
<feature type="region of interest" description="Disordered" evidence="9">
    <location>
        <begin position="333"/>
        <end position="386"/>
    </location>
</feature>
<feature type="region of interest" description="Disordered" evidence="9">
    <location>
        <begin position="948"/>
        <end position="971"/>
    </location>
</feature>
<reference evidence="10 11" key="1">
    <citation type="submission" date="2021-02" db="EMBL/GenBank/DDBJ databases">
        <title>Leishmania (Mundinia) orientalis Genome sequencing and assembly.</title>
        <authorList>
            <person name="Almutairi H."/>
            <person name="Gatherer D."/>
        </authorList>
    </citation>
    <scope>NUCLEOTIDE SEQUENCE [LARGE SCALE GENOMIC DNA]</scope>
    <source>
        <strain evidence="10">LSCM4</strain>
    </source>
</reference>
<sequence>MERTLSMRLEGRQPRLRATRTAERLFDRIFCILLAFVITLHAAASVSTTAVTEATFPLPLNPLPPAAPAAPWHTLNESLLPYPIFYPAIAVMNNSVLLLGGCVTAACDKPVGKSGENKAASRTRARTATAADSPYHEHMIALNVEKGSITALPRLTLPAGLGFAGRYAAVTLTDSVYVARSCTMSTLSANDVASMTTEELRAMQASYAPVVAFYPEGAANSTARVGSSDPPPAVNLTYFVMPADRVRVNASCTALATENKLLIIGGFLLSAQDATDSVDSFDVVTRKYEVDVAFLSRPALQPSVATSTGFAAVAGGWAYQSDTTATATYEAGATQEASHGMRSSRADASAGLPHLPTKPATSPGNISASPYSGASPSASPSRRVLSPESSRSVTHYLFDLLFFDPDHLTRGACDSPLRARQTGASICRSPVDASALPRTVVEDILLSPNGCHVAVFGGQVVLGDHNLSNIAVLDIRARSAAGRAARAPFLTPPPPVVTLLRAGKQNAAAPAVDDAASAARRERILELKVAEASHCVEASCRLSDHAAPMSVSSSSSSAPPSPTSTSSSSLAAASSSSLAPTPVYRYSWMQPTLIPLPYTRHPPTAAAPDPTVMTDTILIYYAVGGEDVWAEVVAKAGDDGADGLLDTPDRPSMVQRLQGGTAALRYTPNDSKVVVRREPARRWAQRRLPDVDYDSGRPELLALTMPTPVWPEALTLQTNSEGIIHLAFPDVNYSRYCTWKKRLDGEADDVACAIRLSSRRDCVGNTAGTLDSAYDGTPNATILFSASGSTTPVYVCFSYVVQPTSWPMCRVRQSFSILNPMMPLRILDNSPTTPAPAPGPGPSPTRDPADKTTSSPLFMLAVGVAVVTLLVAVLLVARLQHVPDDGLLVMNLFDHGSGAGSQHAGPMARTSGGARRDGRERRKHLLQGKVNHGGGSLSGRYDWTLDGYGAGGSGGEPPKVEDGENGEDDGDTGLPQIATYAEFLQVVDGAQEESEARMLATAADVLRLHQHRYRVLSRIGQGAHSLCFLALRKAPPPMLAVQQHKVRSADAGVGRGARVLGGGASSIVSPPPFTRSAPSFPAALPTSGPGAPTAATSLASAAAASSLWTARHDQSTAVVVKYTQCPDDATRGVITRMCERLRDLQVDAVTAALDTVGVYGPHHNAALPRHPHRRYRPSDMYSASAAAGPRSFHARTRGACDISHEAASGTGSNDSGAAAADAPEVFAVASTAPPSSERGSSRTTITTVRAAGCPPPMPPSLPPEEAHAIDDDDDDDDGGRCAWLDAHEVNVVLSLFLLLPEDLFVSYEVSVLHQQRSSGGRLTPLSVSRAAVEWNRRHVWPGRNPAQAAAPHPLQRDGCTPPLPVQQGRLAQCSPRACWAACVNPLQPSTVSPWSLCLVMPYERNGNLADFALRCRQVQLLPADATSTRDPRSNSHSASSSRVGPVHYCWTESLLCSILFQVCTGLQLLHAQSPPILHGNIKPTNVLLREPASFSLARRRVVVAGTPAALAEREMDVSGDPDLAAATKREGAAQEADQGDAGTAAVVQPPAASTSLWHASGLAAAAAAVWYAGSPVLRSLPSMGRQPPPREHAHLRPQELERQLLSTHTYLPISLADGGMSWWLTVQLPLRLRGCFGRTIRSTLRQTPAGLCWLRRSDSPPQMPSPMTTKSRVVPSDDCIAALANFLFAFIEVPTHVAPELLWGQLCTLSQSGHGDNEGSAAGAAALTTRGSSPTQPPSSLYPSRNRREQYARACRRDDRRSRDSDSVARRRRGDITRDPVPFPAAGAANLSTAAASEESGVNATEQKKAFATLPPEQQAQRQDDLYADEDMDDMDVDLDVDEDGIFTGEEVSALTSAMWKAEGLTRVSRSRRQNRRAPPQQRVAASAVAGPSRAGAPSAPATMSGGRSAPEEVTRLPVDTVGAVGDCRGCGGGGHERPSSLSHASLLPNPTIVMSGATPISTPQLTAPDLHPGLRIGSPLLASPCSTLLQHHHDADRQPCGSSNGGRRAAGGGSRGSSSVYELLIQRVLAIDTASDVWSVGLLLYGMFADAVGGEQQQQQPSASTTTTTLRPPYSTAVDGSRSHAPPDGADTLPAAMPACTCAPQLAQRAFAALLGDLYDLATAGVPSADRDRHGWSCDGSGGAQRTDGDAEEEAAVEQLGKAADERLRWPRSCALEDEVMQVVCNAGYTHAFASTLASMLSPVAARRPSAGDIVNQLRLVIAAAPATAAYRSMRSGGGGFADEEGEYSVARHTLPPRTHHSDSADDVGSAVALDERTAQMALRQR</sequence>
<protein>
    <recommendedName>
        <fullName evidence="1">non-specific serine/threonine protein kinase</fullName>
        <ecNumber evidence="1">2.7.11.1</ecNumber>
    </recommendedName>
</protein>
<keyword evidence="4" id="KW-0547">Nucleotide-binding</keyword>
<feature type="region of interest" description="Disordered" evidence="9">
    <location>
        <begin position="547"/>
        <end position="572"/>
    </location>
</feature>
<feature type="region of interest" description="Disordered" evidence="9">
    <location>
        <begin position="1424"/>
        <end position="1443"/>
    </location>
</feature>
<proteinExistence type="predicted"/>
<evidence type="ECO:0000256" key="6">
    <source>
        <dbReference type="ARBA" id="ARBA00022840"/>
    </source>
</evidence>
<gene>
    <name evidence="10" type="ORF">LSCM4_07389</name>
</gene>
<feature type="compositionally biased region" description="Low complexity" evidence="9">
    <location>
        <begin position="367"/>
        <end position="381"/>
    </location>
</feature>
<dbReference type="InterPro" id="IPR011009">
    <property type="entry name" value="Kinase-like_dom_sf"/>
</dbReference>
<keyword evidence="11" id="KW-1185">Reference proteome</keyword>
<keyword evidence="3" id="KW-0808">Transferase</keyword>
<evidence type="ECO:0000256" key="7">
    <source>
        <dbReference type="ARBA" id="ARBA00047899"/>
    </source>
</evidence>
<dbReference type="RefSeq" id="XP_067065524.1">
    <property type="nucleotide sequence ID" value="XM_067209281.1"/>
</dbReference>
<dbReference type="InterPro" id="IPR015915">
    <property type="entry name" value="Kelch-typ_b-propeller"/>
</dbReference>
<feature type="compositionally biased region" description="Low complexity" evidence="9">
    <location>
        <begin position="120"/>
        <end position="131"/>
    </location>
</feature>
<dbReference type="Proteomes" id="UP000674143">
    <property type="component" value="Chromosome 8"/>
</dbReference>
<feature type="region of interest" description="Disordered" evidence="9">
    <location>
        <begin position="827"/>
        <end position="852"/>
    </location>
</feature>
<evidence type="ECO:0000313" key="11">
    <source>
        <dbReference type="Proteomes" id="UP000674143"/>
    </source>
</evidence>
<feature type="compositionally biased region" description="Low complexity" evidence="9">
    <location>
        <begin position="2057"/>
        <end position="2077"/>
    </location>
</feature>
<dbReference type="KEGG" id="loi:92363215"/>
<keyword evidence="2" id="KW-0723">Serine/threonine-protein kinase</keyword>
<dbReference type="SUPFAM" id="SSF56112">
    <property type="entry name" value="Protein kinase-like (PK-like)"/>
    <property type="match status" value="1"/>
</dbReference>
<evidence type="ECO:0000256" key="8">
    <source>
        <dbReference type="ARBA" id="ARBA00048679"/>
    </source>
</evidence>
<dbReference type="PANTHER" id="PTHR43671:SF98">
    <property type="entry name" value="SERINE_THREONINE-PROTEIN KINASE NEK11"/>
    <property type="match status" value="1"/>
</dbReference>
<organism evidence="10 11">
    <name type="scientific">Leishmania orientalis</name>
    <dbReference type="NCBI Taxonomy" id="2249476"/>
    <lineage>
        <taxon>Eukaryota</taxon>
        <taxon>Discoba</taxon>
        <taxon>Euglenozoa</taxon>
        <taxon>Kinetoplastea</taxon>
        <taxon>Metakinetoplastina</taxon>
        <taxon>Trypanosomatida</taxon>
        <taxon>Trypanosomatidae</taxon>
        <taxon>Leishmaniinae</taxon>
        <taxon>Leishmania</taxon>
    </lineage>
</organism>
<dbReference type="SUPFAM" id="SSF117281">
    <property type="entry name" value="Kelch motif"/>
    <property type="match status" value="1"/>
</dbReference>
<feature type="compositionally biased region" description="Polar residues" evidence="9">
    <location>
        <begin position="1729"/>
        <end position="1743"/>
    </location>
</feature>
<feature type="region of interest" description="Disordered" evidence="9">
    <location>
        <begin position="1866"/>
        <end position="1912"/>
    </location>
</feature>
<feature type="compositionally biased region" description="Low complexity" evidence="9">
    <location>
        <begin position="1877"/>
        <end position="1902"/>
    </location>
</feature>
<evidence type="ECO:0000256" key="5">
    <source>
        <dbReference type="ARBA" id="ARBA00022777"/>
    </source>
</evidence>
<feature type="region of interest" description="Disordered" evidence="9">
    <location>
        <begin position="898"/>
        <end position="920"/>
    </location>
</feature>
<keyword evidence="5" id="KW-0418">Kinase</keyword>
<dbReference type="Gene3D" id="1.10.510.10">
    <property type="entry name" value="Transferase(Phosphotransferase) domain 1"/>
    <property type="match status" value="1"/>
</dbReference>
<feature type="region of interest" description="Disordered" evidence="9">
    <location>
        <begin position="1991"/>
        <end position="2018"/>
    </location>
</feature>
<name>A0A836L2J3_9TRYP</name>
<feature type="region of interest" description="Disordered" evidence="9">
    <location>
        <begin position="112"/>
        <end position="131"/>
    </location>
</feature>
<dbReference type="InterPro" id="IPR050660">
    <property type="entry name" value="NEK_Ser/Thr_kinase"/>
</dbReference>
<dbReference type="EMBL" id="JAFHLR010000008">
    <property type="protein sequence ID" value="KAG5486458.1"/>
    <property type="molecule type" value="Genomic_DNA"/>
</dbReference>
<dbReference type="GO" id="GO:0004674">
    <property type="term" value="F:protein serine/threonine kinase activity"/>
    <property type="evidence" value="ECO:0007669"/>
    <property type="project" value="UniProtKB-KW"/>
</dbReference>